<dbReference type="RefSeq" id="WP_058245244.1">
    <property type="nucleotide sequence ID" value="NZ_CYSB01000035.1"/>
</dbReference>
<evidence type="ECO:0000313" key="5">
    <source>
        <dbReference type="EMBL" id="CUH74116.1"/>
    </source>
</evidence>
<accession>A0A0N7LWB4</accession>
<dbReference type="PANTHER" id="PTHR43877:SF2">
    <property type="entry name" value="AMINOALKYLPHOSPHONATE N-ACETYLTRANSFERASE-RELATED"/>
    <property type="match status" value="1"/>
</dbReference>
<reference evidence="5 7" key="1">
    <citation type="submission" date="2015-09" db="EMBL/GenBank/DDBJ databases">
        <authorList>
            <consortium name="Swine Surveillance"/>
        </authorList>
    </citation>
    <scope>NUCLEOTIDE SEQUENCE [LARGE SCALE GENOMIC DNA]</scope>
    <source>
        <strain evidence="5 7">5120</strain>
    </source>
</reference>
<dbReference type="InterPro" id="IPR050832">
    <property type="entry name" value="Bact_Acetyltransf"/>
</dbReference>
<dbReference type="OrthoDB" id="9803233at2"/>
<keyword evidence="1 5" id="KW-0808">Transferase</keyword>
<dbReference type="InterPro" id="IPR000182">
    <property type="entry name" value="GNAT_dom"/>
</dbReference>
<evidence type="ECO:0000256" key="2">
    <source>
        <dbReference type="ARBA" id="ARBA00023315"/>
    </source>
</evidence>
<dbReference type="EMBL" id="CYSB01000035">
    <property type="protein sequence ID" value="CUH68626.1"/>
    <property type="molecule type" value="Genomic_DNA"/>
</dbReference>
<evidence type="ECO:0000256" key="1">
    <source>
        <dbReference type="ARBA" id="ARBA00022679"/>
    </source>
</evidence>
<dbReference type="EC" id="2.3.1.-" evidence="4 5"/>
<dbReference type="CDD" id="cd04301">
    <property type="entry name" value="NAT_SF"/>
    <property type="match status" value="1"/>
</dbReference>
<dbReference type="GO" id="GO:0016747">
    <property type="term" value="F:acyltransferase activity, transferring groups other than amino-acyl groups"/>
    <property type="evidence" value="ECO:0007669"/>
    <property type="project" value="InterPro"/>
</dbReference>
<dbReference type="SUPFAM" id="SSF55729">
    <property type="entry name" value="Acyl-CoA N-acyltransferases (Nat)"/>
    <property type="match status" value="1"/>
</dbReference>
<dbReference type="Pfam" id="PF00583">
    <property type="entry name" value="Acetyltransf_1"/>
    <property type="match status" value="1"/>
</dbReference>
<evidence type="ECO:0000313" key="4">
    <source>
        <dbReference type="EMBL" id="CUH68626.1"/>
    </source>
</evidence>
<dbReference type="Proteomes" id="UP000051887">
    <property type="component" value="Unassembled WGS sequence"/>
</dbReference>
<dbReference type="PANTHER" id="PTHR43877">
    <property type="entry name" value="AMINOALKYLPHOSPHONATE N-ACETYLTRANSFERASE-RELATED-RELATED"/>
    <property type="match status" value="1"/>
</dbReference>
<dbReference type="InterPro" id="IPR016181">
    <property type="entry name" value="Acyl_CoA_acyltransferase"/>
</dbReference>
<name>A0A0N7LWB4_9RHOB</name>
<sequence length="149" mass="15864">MITIAQESPLTEDGRTLLAGSDAALRAVYSAEECFTLDPEELVDDSITFLVAREEGTALGCVALVDCGNYGEVKRLFVTPEARGKSLARLLMAELEARAAALGHQAVNLETGDKLEAAVALYKRLGYAVTGPFGDYPDHPASLFMGKAL</sequence>
<keyword evidence="2 5" id="KW-0012">Acyltransferase</keyword>
<dbReference type="Proteomes" id="UP000051086">
    <property type="component" value="Unassembled WGS sequence"/>
</dbReference>
<dbReference type="Gene3D" id="3.40.630.30">
    <property type="match status" value="1"/>
</dbReference>
<evidence type="ECO:0000259" key="3">
    <source>
        <dbReference type="PROSITE" id="PS51186"/>
    </source>
</evidence>
<dbReference type="AlphaFoldDB" id="A0A0N7LWB4"/>
<gene>
    <name evidence="5" type="primary">ysnE</name>
    <name evidence="4" type="ORF">TL5118_02698</name>
    <name evidence="5" type="ORF">TL5120_03934</name>
</gene>
<evidence type="ECO:0000313" key="6">
    <source>
        <dbReference type="Proteomes" id="UP000051086"/>
    </source>
</evidence>
<dbReference type="EMBL" id="CYSC01000044">
    <property type="protein sequence ID" value="CUH74116.1"/>
    <property type="molecule type" value="Genomic_DNA"/>
</dbReference>
<reference evidence="4 6" key="2">
    <citation type="submission" date="2015-09" db="EMBL/GenBank/DDBJ databases">
        <authorList>
            <person name="Rodrigo-Torres L."/>
            <person name="Arahal D.R."/>
        </authorList>
    </citation>
    <scope>NUCLEOTIDE SEQUENCE [LARGE SCALE GENOMIC DNA]</scope>
    <source>
        <strain evidence="4 6">CECT 5118</strain>
    </source>
</reference>
<dbReference type="PROSITE" id="PS51186">
    <property type="entry name" value="GNAT"/>
    <property type="match status" value="1"/>
</dbReference>
<organism evidence="5 7">
    <name type="scientific">Thalassovita autumnalis</name>
    <dbReference type="NCBI Taxonomy" id="2072972"/>
    <lineage>
        <taxon>Bacteria</taxon>
        <taxon>Pseudomonadati</taxon>
        <taxon>Pseudomonadota</taxon>
        <taxon>Alphaproteobacteria</taxon>
        <taxon>Rhodobacterales</taxon>
        <taxon>Roseobacteraceae</taxon>
        <taxon>Thalassovita</taxon>
    </lineage>
</organism>
<feature type="domain" description="N-acetyltransferase" evidence="3">
    <location>
        <begin position="2"/>
        <end position="149"/>
    </location>
</feature>
<keyword evidence="6" id="KW-1185">Reference proteome</keyword>
<proteinExistence type="predicted"/>
<evidence type="ECO:0000313" key="7">
    <source>
        <dbReference type="Proteomes" id="UP000051887"/>
    </source>
</evidence>
<protein>
    <submittedName>
        <fullName evidence="4 5">N-acetyltransferase YsnE</fullName>
        <ecNumber evidence="4 5">2.3.1.-</ecNumber>
    </submittedName>
</protein>